<dbReference type="AlphaFoldDB" id="A0A061DM89"/>
<dbReference type="EMBL" id="CM001879">
    <property type="protein sequence ID" value="EOX93815.1"/>
    <property type="molecule type" value="Genomic_DNA"/>
</dbReference>
<accession>A0A061DM89</accession>
<dbReference type="HOGENOM" id="CLU_2890330_0_0_1"/>
<gene>
    <name evidence="1" type="ORF">TCM_002755</name>
</gene>
<evidence type="ECO:0000313" key="2">
    <source>
        <dbReference type="Proteomes" id="UP000026915"/>
    </source>
</evidence>
<dbReference type="Proteomes" id="UP000026915">
    <property type="component" value="Chromosome 1"/>
</dbReference>
<name>A0A061DM89_THECC</name>
<protein>
    <submittedName>
        <fullName evidence="1">Uncharacterized protein</fullName>
    </submittedName>
</protein>
<evidence type="ECO:0000313" key="1">
    <source>
        <dbReference type="EMBL" id="EOX93815.1"/>
    </source>
</evidence>
<dbReference type="InParanoid" id="A0A061DM89"/>
<organism evidence="1 2">
    <name type="scientific">Theobroma cacao</name>
    <name type="common">Cacao</name>
    <name type="synonym">Cocoa</name>
    <dbReference type="NCBI Taxonomy" id="3641"/>
    <lineage>
        <taxon>Eukaryota</taxon>
        <taxon>Viridiplantae</taxon>
        <taxon>Streptophyta</taxon>
        <taxon>Embryophyta</taxon>
        <taxon>Tracheophyta</taxon>
        <taxon>Spermatophyta</taxon>
        <taxon>Magnoliopsida</taxon>
        <taxon>eudicotyledons</taxon>
        <taxon>Gunneridae</taxon>
        <taxon>Pentapetalae</taxon>
        <taxon>rosids</taxon>
        <taxon>malvids</taxon>
        <taxon>Malvales</taxon>
        <taxon>Malvaceae</taxon>
        <taxon>Byttnerioideae</taxon>
        <taxon>Theobroma</taxon>
    </lineage>
</organism>
<reference evidence="1 2" key="1">
    <citation type="journal article" date="2013" name="Genome Biol.">
        <title>The genome sequence of the most widely cultivated cacao type and its use to identify candidate genes regulating pod color.</title>
        <authorList>
            <person name="Motamayor J.C."/>
            <person name="Mockaitis K."/>
            <person name="Schmutz J."/>
            <person name="Haiminen N."/>
            <person name="Iii D.L."/>
            <person name="Cornejo O."/>
            <person name="Findley S.D."/>
            <person name="Zheng P."/>
            <person name="Utro F."/>
            <person name="Royaert S."/>
            <person name="Saski C."/>
            <person name="Jenkins J."/>
            <person name="Podicheti R."/>
            <person name="Zhao M."/>
            <person name="Scheffler B.E."/>
            <person name="Stack J.C."/>
            <person name="Feltus F.A."/>
            <person name="Mustiga G.M."/>
            <person name="Amores F."/>
            <person name="Phillips W."/>
            <person name="Marelli J.P."/>
            <person name="May G.D."/>
            <person name="Shapiro H."/>
            <person name="Ma J."/>
            <person name="Bustamante C.D."/>
            <person name="Schnell R.J."/>
            <person name="Main D."/>
            <person name="Gilbert D."/>
            <person name="Parida L."/>
            <person name="Kuhn D.N."/>
        </authorList>
    </citation>
    <scope>NUCLEOTIDE SEQUENCE [LARGE SCALE GENOMIC DNA]</scope>
    <source>
        <strain evidence="2">cv. Matina 1-6</strain>
    </source>
</reference>
<keyword evidence="2" id="KW-1185">Reference proteome</keyword>
<sequence>MFKKNIGFFGTQVKREALLAFSSSLITKIYIKKWTAKLCIKGDAAIYFLPGSVAANSKVFSIP</sequence>
<proteinExistence type="predicted"/>
<dbReference type="Gramene" id="EOX93815">
    <property type="protein sequence ID" value="EOX93815"/>
    <property type="gene ID" value="TCM_002755"/>
</dbReference>